<name>A0A7D5GE86_9EURY</name>
<dbReference type="InterPro" id="IPR050644">
    <property type="entry name" value="PG_Glycine_Bridge_Synth"/>
</dbReference>
<evidence type="ECO:0000259" key="1">
    <source>
        <dbReference type="Pfam" id="PF13480"/>
    </source>
</evidence>
<dbReference type="EMBL" id="CP058530">
    <property type="protein sequence ID" value="QLG29592.1"/>
    <property type="molecule type" value="Genomic_DNA"/>
</dbReference>
<dbReference type="GeneID" id="56030857"/>
<accession>A0A7D5GE86</accession>
<organism evidence="2 3">
    <name type="scientific">Halorarum halophilum</name>
    <dbReference type="NCBI Taxonomy" id="2743090"/>
    <lineage>
        <taxon>Archaea</taxon>
        <taxon>Methanobacteriati</taxon>
        <taxon>Methanobacteriota</taxon>
        <taxon>Stenosarchaea group</taxon>
        <taxon>Halobacteria</taxon>
        <taxon>Halobacteriales</taxon>
        <taxon>Haloferacaceae</taxon>
        <taxon>Halorarum</taxon>
    </lineage>
</organism>
<keyword evidence="2" id="KW-0808">Transferase</keyword>
<dbReference type="GO" id="GO:0016740">
    <property type="term" value="F:transferase activity"/>
    <property type="evidence" value="ECO:0007669"/>
    <property type="project" value="UniProtKB-KW"/>
</dbReference>
<gene>
    <name evidence="2" type="ORF">HUG10_18450</name>
</gene>
<dbReference type="InterPro" id="IPR016181">
    <property type="entry name" value="Acyl_CoA_acyltransferase"/>
</dbReference>
<dbReference type="RefSeq" id="WP_179171166.1">
    <property type="nucleotide sequence ID" value="NZ_CP058530.1"/>
</dbReference>
<dbReference type="PANTHER" id="PTHR36174:SF1">
    <property type="entry name" value="LIPID II:GLYCINE GLYCYLTRANSFERASE"/>
    <property type="match status" value="1"/>
</dbReference>
<feature type="domain" description="BioF2-like acetyltransferase" evidence="1">
    <location>
        <begin position="168"/>
        <end position="293"/>
    </location>
</feature>
<dbReference type="Proteomes" id="UP000509750">
    <property type="component" value="Plasmid unnamed1"/>
</dbReference>
<dbReference type="InterPro" id="IPR038740">
    <property type="entry name" value="BioF2-like_GNAT_dom"/>
</dbReference>
<dbReference type="AlphaFoldDB" id="A0A7D5GE86"/>
<dbReference type="Gene3D" id="3.40.630.30">
    <property type="match status" value="1"/>
</dbReference>
<keyword evidence="3" id="KW-1185">Reference proteome</keyword>
<dbReference type="KEGG" id="halg:HUG10_18450"/>
<evidence type="ECO:0000313" key="2">
    <source>
        <dbReference type="EMBL" id="QLG29592.1"/>
    </source>
</evidence>
<keyword evidence="2" id="KW-0614">Plasmid</keyword>
<reference evidence="2 3" key="1">
    <citation type="submission" date="2020-07" db="EMBL/GenBank/DDBJ databases">
        <title>Gai3-2, isolated from salt lake.</title>
        <authorList>
            <person name="Cui H."/>
            <person name="Shi X."/>
        </authorList>
    </citation>
    <scope>NUCLEOTIDE SEQUENCE [LARGE SCALE GENOMIC DNA]</scope>
    <source>
        <strain evidence="2 3">Gai3-2</strain>
        <plasmid evidence="2 3">unnamed1</plasmid>
    </source>
</reference>
<evidence type="ECO:0000313" key="3">
    <source>
        <dbReference type="Proteomes" id="UP000509750"/>
    </source>
</evidence>
<sequence>MSIEIRTTDDDQWNDIVDDSPQTTPFHRAEALDVIAEHSGADLYRLVGYKGQEPVGVFPVFSISKGPISGAFSPPPNLKVHYLGPALLNFEKLKRRKRDKRNQRFVDGVIEWVDEEVSPRYWNLRTPIGYGDARPFTWNEFDASPRYTYVVDLTRDEDELLSRFSSDARRNITGEYDVDFEVTEGGLDAIDSIIARTRERHEEQGESYPVTAEFVRDLHDRLPTGTIRPYVCRVEGEFAGGAIDLESDGRAGAWIGGAKADAPVPVNDLLEWRIATDARDRGCSAFDLVGANHERIYSYKAKFAPDLVPYFSIERGSTAMTFAAQMYKNLR</sequence>
<proteinExistence type="predicted"/>
<protein>
    <submittedName>
        <fullName evidence="2">GNAT family N-acetyltransferase</fullName>
    </submittedName>
</protein>
<geneLocation type="plasmid" evidence="2 3">
    <name>unnamed1</name>
</geneLocation>
<dbReference type="PANTHER" id="PTHR36174">
    <property type="entry name" value="LIPID II:GLYCINE GLYCYLTRANSFERASE"/>
    <property type="match status" value="1"/>
</dbReference>
<dbReference type="Pfam" id="PF13480">
    <property type="entry name" value="Acetyltransf_6"/>
    <property type="match status" value="1"/>
</dbReference>
<dbReference type="SUPFAM" id="SSF55729">
    <property type="entry name" value="Acyl-CoA N-acyltransferases (Nat)"/>
    <property type="match status" value="1"/>
</dbReference>
<dbReference type="OrthoDB" id="140543at2157"/>